<comment type="similarity">
    <text evidence="1">In the C-terminal section; belongs to the class-I pyridoxal-phosphate-dependent aminotransferase family.</text>
</comment>
<evidence type="ECO:0000313" key="7">
    <source>
        <dbReference type="EMBL" id="GGB46768.1"/>
    </source>
</evidence>
<dbReference type="InterPro" id="IPR036390">
    <property type="entry name" value="WH_DNA-bd_sf"/>
</dbReference>
<dbReference type="PRINTS" id="PR00035">
    <property type="entry name" value="HTHGNTR"/>
</dbReference>
<dbReference type="SUPFAM" id="SSF46785">
    <property type="entry name" value="Winged helix' DNA-binding domain"/>
    <property type="match status" value="1"/>
</dbReference>
<dbReference type="SMART" id="SM00345">
    <property type="entry name" value="HTH_GNTR"/>
    <property type="match status" value="1"/>
</dbReference>
<accession>A0ABQ1INH3</accession>
<dbReference type="InterPro" id="IPR036388">
    <property type="entry name" value="WH-like_DNA-bd_sf"/>
</dbReference>
<sequence>MHPAPTWLMPDRAAGDLEGQIYRGLRDRILSGQMAAAQRLPSTRAMAMALGVARSTVVHAYDRLKAEGYLDGRPGSATVVAAIAPAPAPRRAPVPVAVGAGSEAPPRLYAPGMPDLASFPHADWAACLKAGARSFRTSDLGYAETTGLAALRQAIIDHVSVTRGVSATADQVLILPSTRAAIDLLATVLLTGRGAGREDVVWLEEPGYPAARAVFAAAGARLAPVPCDAAGIDVAAAIAVGQPAPRIIYTTPSHQYPTGVTMTLPRRLALLEVARSAGAIVIEDDYDSEFHYGAHPIAALQGIDRSDVVVYLGTFSKTLAPGLRVAYMIVPQRLWGPVSTAFRRRGAAVSGHIQAGLARFMRDGRLRAHLRRMTPVYGARMRATADALRRHCGPVLDLGDGNDGLQLATWFRDPACPDIAIAGRLAAQGFGMQPMSGFFLGPPRPGLLFGIAAVDPARIDADAARIMGCCGPR</sequence>
<dbReference type="Pfam" id="PF00392">
    <property type="entry name" value="GntR"/>
    <property type="match status" value="1"/>
</dbReference>
<dbReference type="SUPFAM" id="SSF53383">
    <property type="entry name" value="PLP-dependent transferases"/>
    <property type="match status" value="1"/>
</dbReference>
<dbReference type="InterPro" id="IPR000524">
    <property type="entry name" value="Tscrpt_reg_HTH_GntR"/>
</dbReference>
<keyword evidence="8" id="KW-1185">Reference proteome</keyword>
<keyword evidence="2" id="KW-0663">Pyridoxal phosphate</keyword>
<dbReference type="Pfam" id="PF00155">
    <property type="entry name" value="Aminotran_1_2"/>
    <property type="match status" value="1"/>
</dbReference>
<keyword evidence="4" id="KW-0238">DNA-binding</keyword>
<evidence type="ECO:0000256" key="5">
    <source>
        <dbReference type="ARBA" id="ARBA00023163"/>
    </source>
</evidence>
<dbReference type="Gene3D" id="1.10.10.10">
    <property type="entry name" value="Winged helix-like DNA-binding domain superfamily/Winged helix DNA-binding domain"/>
    <property type="match status" value="1"/>
</dbReference>
<dbReference type="InterPro" id="IPR004839">
    <property type="entry name" value="Aminotransferase_I/II_large"/>
</dbReference>
<evidence type="ECO:0000256" key="1">
    <source>
        <dbReference type="ARBA" id="ARBA00005384"/>
    </source>
</evidence>
<dbReference type="PANTHER" id="PTHR46577:SF1">
    <property type="entry name" value="HTH-TYPE TRANSCRIPTIONAL REGULATORY PROTEIN GABR"/>
    <property type="match status" value="1"/>
</dbReference>
<name>A0ABQ1INH3_9PROT</name>
<keyword evidence="3" id="KW-0805">Transcription regulation</keyword>
<dbReference type="Gene3D" id="3.40.640.10">
    <property type="entry name" value="Type I PLP-dependent aspartate aminotransferase-like (Major domain)"/>
    <property type="match status" value="1"/>
</dbReference>
<evidence type="ECO:0000313" key="8">
    <source>
        <dbReference type="Proteomes" id="UP000603352"/>
    </source>
</evidence>
<evidence type="ECO:0000256" key="2">
    <source>
        <dbReference type="ARBA" id="ARBA00022898"/>
    </source>
</evidence>
<feature type="domain" description="HTH gntR-type" evidence="6">
    <location>
        <begin position="15"/>
        <end position="83"/>
    </location>
</feature>
<evidence type="ECO:0000256" key="3">
    <source>
        <dbReference type="ARBA" id="ARBA00023015"/>
    </source>
</evidence>
<dbReference type="PANTHER" id="PTHR46577">
    <property type="entry name" value="HTH-TYPE TRANSCRIPTIONAL REGULATORY PROTEIN GABR"/>
    <property type="match status" value="1"/>
</dbReference>
<dbReference type="PROSITE" id="PS50949">
    <property type="entry name" value="HTH_GNTR"/>
    <property type="match status" value="1"/>
</dbReference>
<proteinExistence type="inferred from homology"/>
<reference evidence="8" key="1">
    <citation type="journal article" date="2019" name="Int. J. Syst. Evol. Microbiol.">
        <title>The Global Catalogue of Microorganisms (GCM) 10K type strain sequencing project: providing services to taxonomists for standard genome sequencing and annotation.</title>
        <authorList>
            <consortium name="The Broad Institute Genomics Platform"/>
            <consortium name="The Broad Institute Genome Sequencing Center for Infectious Disease"/>
            <person name="Wu L."/>
            <person name="Ma J."/>
        </authorList>
    </citation>
    <scope>NUCLEOTIDE SEQUENCE [LARGE SCALE GENOMIC DNA]</scope>
    <source>
        <strain evidence="8">CGMCC 1.10188</strain>
    </source>
</reference>
<comment type="caution">
    <text evidence="7">The sequence shown here is derived from an EMBL/GenBank/DDBJ whole genome shotgun (WGS) entry which is preliminary data.</text>
</comment>
<dbReference type="EMBL" id="BMDZ01000035">
    <property type="protein sequence ID" value="GGB46768.1"/>
    <property type="molecule type" value="Genomic_DNA"/>
</dbReference>
<evidence type="ECO:0000259" key="6">
    <source>
        <dbReference type="PROSITE" id="PS50949"/>
    </source>
</evidence>
<dbReference type="InterPro" id="IPR051446">
    <property type="entry name" value="HTH_trans_reg/aminotransferase"/>
</dbReference>
<evidence type="ECO:0000256" key="4">
    <source>
        <dbReference type="ARBA" id="ARBA00023125"/>
    </source>
</evidence>
<organism evidence="7 8">
    <name type="scientific">Tistrella bauzanensis</name>
    <dbReference type="NCBI Taxonomy" id="657419"/>
    <lineage>
        <taxon>Bacteria</taxon>
        <taxon>Pseudomonadati</taxon>
        <taxon>Pseudomonadota</taxon>
        <taxon>Alphaproteobacteria</taxon>
        <taxon>Geminicoccales</taxon>
        <taxon>Geminicoccaceae</taxon>
        <taxon>Tistrella</taxon>
    </lineage>
</organism>
<gene>
    <name evidence="7" type="ORF">GCM10011505_29840</name>
</gene>
<dbReference type="CDD" id="cd00609">
    <property type="entry name" value="AAT_like"/>
    <property type="match status" value="1"/>
</dbReference>
<dbReference type="Proteomes" id="UP000603352">
    <property type="component" value="Unassembled WGS sequence"/>
</dbReference>
<protein>
    <submittedName>
        <fullName evidence="7">GntR family transcriptional regulator</fullName>
    </submittedName>
</protein>
<keyword evidence="5" id="KW-0804">Transcription</keyword>
<dbReference type="InterPro" id="IPR015424">
    <property type="entry name" value="PyrdxlP-dep_Trfase"/>
</dbReference>
<dbReference type="CDD" id="cd07377">
    <property type="entry name" value="WHTH_GntR"/>
    <property type="match status" value="1"/>
</dbReference>
<dbReference type="InterPro" id="IPR015421">
    <property type="entry name" value="PyrdxlP-dep_Trfase_major"/>
</dbReference>